<dbReference type="AlphaFoldDB" id="A0A510USW3"/>
<sequence length="387" mass="41169">MVRRVTVRPIALTSVALVVVPLALAVPAVAEDSPTTLQGITLVDTRPGMPGGYTELRLSVELSDPDGLPDVLTNFETQDYPVGYADVRSSTPTRPPDLHRTALYWDRLDRTGGTSTSGTWTGTAAVTSVSTGTITMTKIVVTDQTDATTTVPVPDGPAVEVSGPASLPWAYEVLNAPVKVVTGSERWTPSLRLVRRDDGTPVASAFSAATPSGIVDTPYWIWSTTIVTPQFLAEYPSVFPLRSSSTGLLTLPTYGVSETHFVGSLAGWGSGARRYYTVAANGRLEPPVKWQARADFSTSRGDVVMTGNAWPAPSVHAAANPTIHLQRLVGRTWRTEASSRVRANGRFTVVWDAPPSSGYWVRAYKPGGVAGHAVSVGTIGPATWVTP</sequence>
<accession>A0A510USW3</accession>
<gene>
    <name evidence="2" type="ORF">CPE01_14850</name>
</gene>
<proteinExistence type="predicted"/>
<dbReference type="OrthoDB" id="4821157at2"/>
<organism evidence="2 3">
    <name type="scientific">Cellulomonas persica</name>
    <dbReference type="NCBI Taxonomy" id="76861"/>
    <lineage>
        <taxon>Bacteria</taxon>
        <taxon>Bacillati</taxon>
        <taxon>Actinomycetota</taxon>
        <taxon>Actinomycetes</taxon>
        <taxon>Micrococcales</taxon>
        <taxon>Cellulomonadaceae</taxon>
        <taxon>Cellulomonas</taxon>
    </lineage>
</organism>
<feature type="chain" id="PRO_5022030726" evidence="1">
    <location>
        <begin position="31"/>
        <end position="387"/>
    </location>
</feature>
<keyword evidence="3" id="KW-1185">Reference proteome</keyword>
<comment type="caution">
    <text evidence="2">The sequence shown here is derived from an EMBL/GenBank/DDBJ whole genome shotgun (WGS) entry which is preliminary data.</text>
</comment>
<evidence type="ECO:0000256" key="1">
    <source>
        <dbReference type="SAM" id="SignalP"/>
    </source>
</evidence>
<name>A0A510USW3_9CELL</name>
<feature type="signal peptide" evidence="1">
    <location>
        <begin position="1"/>
        <end position="30"/>
    </location>
</feature>
<protein>
    <submittedName>
        <fullName evidence="2">Uncharacterized protein</fullName>
    </submittedName>
</protein>
<dbReference type="Proteomes" id="UP000321386">
    <property type="component" value="Unassembled WGS sequence"/>
</dbReference>
<keyword evidence="1" id="KW-0732">Signal</keyword>
<dbReference type="RefSeq" id="WP_146806017.1">
    <property type="nucleotide sequence ID" value="NZ_BJUA01000006.1"/>
</dbReference>
<dbReference type="EMBL" id="BJUA01000006">
    <property type="protein sequence ID" value="GEK17752.1"/>
    <property type="molecule type" value="Genomic_DNA"/>
</dbReference>
<evidence type="ECO:0000313" key="2">
    <source>
        <dbReference type="EMBL" id="GEK17752.1"/>
    </source>
</evidence>
<evidence type="ECO:0000313" key="3">
    <source>
        <dbReference type="Proteomes" id="UP000321386"/>
    </source>
</evidence>
<reference evidence="2 3" key="1">
    <citation type="submission" date="2019-07" db="EMBL/GenBank/DDBJ databases">
        <title>Whole genome shotgun sequence of Cellulomonas persica NBRC 101101.</title>
        <authorList>
            <person name="Hosoyama A."/>
            <person name="Uohara A."/>
            <person name="Ohji S."/>
            <person name="Ichikawa N."/>
        </authorList>
    </citation>
    <scope>NUCLEOTIDE SEQUENCE [LARGE SCALE GENOMIC DNA]</scope>
    <source>
        <strain evidence="2 3">NBRC 101101</strain>
    </source>
</reference>